<dbReference type="AlphaFoldDB" id="A0A3G9K588"/>
<sequence>MAANLTVTLEEYAARYGTPPDPERVSALLSDACDMLLTAYEGRFGCYVEGAYPAFDRGYKAVACSVVSRAVSVPDCFAGATQYSQTAGSYNASVTFANPTADLWLGKSDLRRLGLAGTRIGSIAPMIGDEDRA</sequence>
<dbReference type="EMBL" id="AP019367">
    <property type="protein sequence ID" value="BBH49872.1"/>
    <property type="molecule type" value="Genomic_DNA"/>
</dbReference>
<name>A0A3G9K588_9ACTN</name>
<dbReference type="Proteomes" id="UP000273154">
    <property type="component" value="Chromosome"/>
</dbReference>
<accession>A0A3G9K588</accession>
<organism evidence="1 2">
    <name type="scientific">Parolsenella catena</name>
    <dbReference type="NCBI Taxonomy" id="2003188"/>
    <lineage>
        <taxon>Bacteria</taxon>
        <taxon>Bacillati</taxon>
        <taxon>Actinomycetota</taxon>
        <taxon>Coriobacteriia</taxon>
        <taxon>Coriobacteriales</taxon>
        <taxon>Atopobiaceae</taxon>
        <taxon>Parolsenella</taxon>
    </lineage>
</organism>
<dbReference type="KEGG" id="pcat:Pcatena_04590"/>
<keyword evidence="2" id="KW-1185">Reference proteome</keyword>
<protein>
    <submittedName>
        <fullName evidence="1">Uncharacterized protein</fullName>
    </submittedName>
</protein>
<evidence type="ECO:0000313" key="2">
    <source>
        <dbReference type="Proteomes" id="UP000273154"/>
    </source>
</evidence>
<gene>
    <name evidence="1" type="ORF">Pcatena_04590</name>
</gene>
<reference evidence="2" key="1">
    <citation type="submission" date="2018-11" db="EMBL/GenBank/DDBJ databases">
        <title>Comparative genomics of Parolsenella catena and Libanicoccus massiliensis: Reclassification of Libanicoccus massiliensis as Parolsenella massiliensis comb. nov.</title>
        <authorList>
            <person name="Sakamoto M."/>
            <person name="Ikeyama N."/>
            <person name="Murakami T."/>
            <person name="Mori H."/>
            <person name="Yuki M."/>
            <person name="Ohkuma M."/>
        </authorList>
    </citation>
    <scope>NUCLEOTIDE SEQUENCE [LARGE SCALE GENOMIC DNA]</scope>
    <source>
        <strain evidence="2">JCM 31932</strain>
    </source>
</reference>
<dbReference type="OrthoDB" id="3194871at2"/>
<dbReference type="InterPro" id="IPR018963">
    <property type="entry name" value="Mycophage_D29_Gp19"/>
</dbReference>
<dbReference type="GeneID" id="88848599"/>
<dbReference type="RefSeq" id="WP_126421268.1">
    <property type="nucleotide sequence ID" value="NZ_AP019367.1"/>
</dbReference>
<evidence type="ECO:0000313" key="1">
    <source>
        <dbReference type="EMBL" id="BBH49872.1"/>
    </source>
</evidence>
<proteinExistence type="predicted"/>
<dbReference type="Pfam" id="PF09355">
    <property type="entry name" value="Phage_Gp19"/>
    <property type="match status" value="1"/>
</dbReference>